<feature type="compositionally biased region" description="Polar residues" evidence="1">
    <location>
        <begin position="41"/>
        <end position="50"/>
    </location>
</feature>
<reference evidence="2 3" key="1">
    <citation type="submission" date="2021-06" db="EMBL/GenBank/DDBJ databases">
        <authorList>
            <person name="Palmer J.M."/>
        </authorList>
    </citation>
    <scope>NUCLEOTIDE SEQUENCE [LARGE SCALE GENOMIC DNA]</scope>
    <source>
        <strain evidence="2 3">CL_MEX2019</strain>
        <tissue evidence="2">Muscle</tissue>
    </source>
</reference>
<evidence type="ECO:0000313" key="3">
    <source>
        <dbReference type="Proteomes" id="UP001352852"/>
    </source>
</evidence>
<evidence type="ECO:0000256" key="1">
    <source>
        <dbReference type="SAM" id="MobiDB-lite"/>
    </source>
</evidence>
<feature type="compositionally biased region" description="Pro residues" evidence="1">
    <location>
        <begin position="65"/>
        <end position="77"/>
    </location>
</feature>
<proteinExistence type="predicted"/>
<gene>
    <name evidence="2" type="ORF">CHARACLAT_030211</name>
</gene>
<accession>A0ABU7DB85</accession>
<comment type="caution">
    <text evidence="2">The sequence shown here is derived from an EMBL/GenBank/DDBJ whole genome shotgun (WGS) entry which is preliminary data.</text>
</comment>
<protein>
    <submittedName>
        <fullName evidence="2">Uncharacterized protein</fullName>
    </submittedName>
</protein>
<dbReference type="Proteomes" id="UP001352852">
    <property type="component" value="Unassembled WGS sequence"/>
</dbReference>
<keyword evidence="3" id="KW-1185">Reference proteome</keyword>
<name>A0ABU7DB85_9TELE</name>
<feature type="region of interest" description="Disordered" evidence="1">
    <location>
        <begin position="1"/>
        <end position="84"/>
    </location>
</feature>
<organism evidence="2 3">
    <name type="scientific">Characodon lateralis</name>
    <dbReference type="NCBI Taxonomy" id="208331"/>
    <lineage>
        <taxon>Eukaryota</taxon>
        <taxon>Metazoa</taxon>
        <taxon>Chordata</taxon>
        <taxon>Craniata</taxon>
        <taxon>Vertebrata</taxon>
        <taxon>Euteleostomi</taxon>
        <taxon>Actinopterygii</taxon>
        <taxon>Neopterygii</taxon>
        <taxon>Teleostei</taxon>
        <taxon>Neoteleostei</taxon>
        <taxon>Acanthomorphata</taxon>
        <taxon>Ovalentaria</taxon>
        <taxon>Atherinomorphae</taxon>
        <taxon>Cyprinodontiformes</taxon>
        <taxon>Goodeidae</taxon>
        <taxon>Characodon</taxon>
    </lineage>
</organism>
<feature type="compositionally biased region" description="Polar residues" evidence="1">
    <location>
        <begin position="1"/>
        <end position="30"/>
    </location>
</feature>
<evidence type="ECO:0000313" key="2">
    <source>
        <dbReference type="EMBL" id="MED6272421.1"/>
    </source>
</evidence>
<sequence>MNQPRTGTQQQEFGTGSCLHDSSPNSPQSRAEQRPGVVQAGVNSMPSCTAPTRPKPASRHQMAPSPAPRSLPVPPPRLQHERPCGPAPCCPPSLLLSAYVAMTTSELEEQMESVARQLRIFSWAMKIGCNAYVHASVPVCEPIPVPERFEDEPIPVPERFNDELFSVPERFKGEPVPERFKIEPVPERFKIDPLPVPEWFEVELCPDPVPALLLGFLWGFLLEAQSEKMQ</sequence>
<dbReference type="EMBL" id="JAHUTJ010020871">
    <property type="protein sequence ID" value="MED6272421.1"/>
    <property type="molecule type" value="Genomic_DNA"/>
</dbReference>